<dbReference type="PANTHER" id="PTHR30480">
    <property type="entry name" value="BETA-HEXOSAMINIDASE-RELATED"/>
    <property type="match status" value="1"/>
</dbReference>
<evidence type="ECO:0000256" key="3">
    <source>
        <dbReference type="ARBA" id="ARBA00012663"/>
    </source>
</evidence>
<dbReference type="Gene3D" id="3.40.50.1700">
    <property type="entry name" value="Glycoside hydrolase family 3 C-terminal domain"/>
    <property type="match status" value="1"/>
</dbReference>
<comment type="catalytic activity">
    <reaction evidence="1">
        <text>Hydrolysis of terminal non-reducing N-acetyl-D-hexosamine residues in N-acetyl-beta-D-hexosaminides.</text>
        <dbReference type="EC" id="3.2.1.52"/>
    </reaction>
</comment>
<evidence type="ECO:0000313" key="9">
    <source>
        <dbReference type="Proteomes" id="UP001257739"/>
    </source>
</evidence>
<keyword evidence="4 8" id="KW-0378">Hydrolase</keyword>
<keyword evidence="6" id="KW-0812">Transmembrane</keyword>
<keyword evidence="5 8" id="KW-0326">Glycosidase</keyword>
<keyword evidence="9" id="KW-1185">Reference proteome</keyword>
<comment type="similarity">
    <text evidence="2">Belongs to the glycosyl hydrolase 3 family.</text>
</comment>
<dbReference type="PANTHER" id="PTHR30480:SF13">
    <property type="entry name" value="BETA-HEXOSAMINIDASE"/>
    <property type="match status" value="1"/>
</dbReference>
<dbReference type="EMBL" id="JAVDWH010000001">
    <property type="protein sequence ID" value="MDR7087720.1"/>
    <property type="molecule type" value="Genomic_DNA"/>
</dbReference>
<dbReference type="GO" id="GO:0004563">
    <property type="term" value="F:beta-N-acetylhexosaminidase activity"/>
    <property type="evidence" value="ECO:0007669"/>
    <property type="project" value="UniProtKB-EC"/>
</dbReference>
<evidence type="ECO:0000256" key="4">
    <source>
        <dbReference type="ARBA" id="ARBA00022801"/>
    </source>
</evidence>
<dbReference type="InterPro" id="IPR017853">
    <property type="entry name" value="GH"/>
</dbReference>
<keyword evidence="6" id="KW-0472">Membrane</keyword>
<dbReference type="SUPFAM" id="SSF51445">
    <property type="entry name" value="(Trans)glycosidases"/>
    <property type="match status" value="1"/>
</dbReference>
<proteinExistence type="inferred from homology"/>
<evidence type="ECO:0000256" key="1">
    <source>
        <dbReference type="ARBA" id="ARBA00001231"/>
    </source>
</evidence>
<dbReference type="Pfam" id="PF00933">
    <property type="entry name" value="Glyco_hydro_3"/>
    <property type="match status" value="1"/>
</dbReference>
<evidence type="ECO:0000256" key="5">
    <source>
        <dbReference type="ARBA" id="ARBA00023295"/>
    </source>
</evidence>
<protein>
    <recommendedName>
        <fullName evidence="3">beta-N-acetylhexosaminidase</fullName>
        <ecNumber evidence="3">3.2.1.52</ecNumber>
    </recommendedName>
</protein>
<dbReference type="RefSeq" id="WP_309971737.1">
    <property type="nucleotide sequence ID" value="NZ_JAVDWH010000001.1"/>
</dbReference>
<dbReference type="PROSITE" id="PS00775">
    <property type="entry name" value="GLYCOSYL_HYDROL_F3"/>
    <property type="match status" value="1"/>
</dbReference>
<dbReference type="InterPro" id="IPR050226">
    <property type="entry name" value="NagZ_Beta-hexosaminidase"/>
</dbReference>
<gene>
    <name evidence="8" type="ORF">J2X11_002559</name>
</gene>
<evidence type="ECO:0000256" key="2">
    <source>
        <dbReference type="ARBA" id="ARBA00005336"/>
    </source>
</evidence>
<evidence type="ECO:0000313" key="8">
    <source>
        <dbReference type="EMBL" id="MDR7087720.1"/>
    </source>
</evidence>
<keyword evidence="6" id="KW-1133">Transmembrane helix</keyword>
<name>A0ABU1URA4_9ACTN</name>
<reference evidence="8 9" key="1">
    <citation type="submission" date="2023-07" db="EMBL/GenBank/DDBJ databases">
        <title>Sorghum-associated microbial communities from plants grown in Nebraska, USA.</title>
        <authorList>
            <person name="Schachtman D."/>
        </authorList>
    </citation>
    <scope>NUCLEOTIDE SEQUENCE [LARGE SCALE GENOMIC DNA]</scope>
    <source>
        <strain evidence="8 9">BE248</strain>
    </source>
</reference>
<feature type="domain" description="Glycoside hydrolase family 3 N-terminal" evidence="7">
    <location>
        <begin position="87"/>
        <end position="411"/>
    </location>
</feature>
<evidence type="ECO:0000259" key="7">
    <source>
        <dbReference type="Pfam" id="PF00933"/>
    </source>
</evidence>
<sequence length="555" mass="56721">MPSHRASHRAPRKSHWRRNLSVALSVVIIGGTAVWWLSRADPIETPVATTSDAASTTSPSATKKAMKWSPTSIESAAAKTLANDLSLEDLAGQLIIARHRNNAASLALVRDKHFAGVMVTSPQILDVSTNDPLSQIKAFNADIQEAGGERDYPVMVPVDQEGGLVTRLKRPMTPFPTFMSAGAAIAGDPKQGAQAVAGATKASGAELRAAGFNTVFAPIGDVTIGAADPIIGTRSAGTDPAIVAKSVVAAVTGYSQAGLISAVKHFPGHNVSADSHSALPLLASDKKRLADHDLVPFKSAIAAGAPSIMTGHLNVSSIDPGVPASMSRKVITGVLRKELGYDGLVVSDSLGMGAVVKRYPGGEAAVQAIKAGSDLALMPADNDRAYLAVLAALKSGEIPEKQARASVARVIAHLLHADAAPQLNGDAGSHAIESQALSAAAITMVSEVCGASDPVTAVRPSGSSAAVANFKAAAKEAGLSTSGGSSLAFTSSRSAYADIVVSTDRPYALANSTAPTKIALYGTELPAMRALVAVLTGKAEARGKLPVDGIAVKQC</sequence>
<dbReference type="Proteomes" id="UP001257739">
    <property type="component" value="Unassembled WGS sequence"/>
</dbReference>
<organism evidence="8 9">
    <name type="scientific">Aeromicrobium panaciterrae</name>
    <dbReference type="NCBI Taxonomy" id="363861"/>
    <lineage>
        <taxon>Bacteria</taxon>
        <taxon>Bacillati</taxon>
        <taxon>Actinomycetota</taxon>
        <taxon>Actinomycetes</taxon>
        <taxon>Propionibacteriales</taxon>
        <taxon>Nocardioidaceae</taxon>
        <taxon>Aeromicrobium</taxon>
    </lineage>
</organism>
<dbReference type="InterPro" id="IPR036881">
    <property type="entry name" value="Glyco_hydro_3_C_sf"/>
</dbReference>
<dbReference type="InterPro" id="IPR019800">
    <property type="entry name" value="Glyco_hydro_3_AS"/>
</dbReference>
<feature type="transmembrane region" description="Helical" evidence="6">
    <location>
        <begin position="20"/>
        <end position="38"/>
    </location>
</feature>
<dbReference type="InterPro" id="IPR001764">
    <property type="entry name" value="Glyco_hydro_3_N"/>
</dbReference>
<dbReference type="EC" id="3.2.1.52" evidence="3"/>
<dbReference type="InterPro" id="IPR036962">
    <property type="entry name" value="Glyco_hydro_3_N_sf"/>
</dbReference>
<evidence type="ECO:0000256" key="6">
    <source>
        <dbReference type="SAM" id="Phobius"/>
    </source>
</evidence>
<comment type="caution">
    <text evidence="8">The sequence shown here is derived from an EMBL/GenBank/DDBJ whole genome shotgun (WGS) entry which is preliminary data.</text>
</comment>
<dbReference type="Gene3D" id="3.20.20.300">
    <property type="entry name" value="Glycoside hydrolase, family 3, N-terminal domain"/>
    <property type="match status" value="1"/>
</dbReference>
<accession>A0ABU1URA4</accession>